<dbReference type="GO" id="GO:0004190">
    <property type="term" value="F:aspartic-type endopeptidase activity"/>
    <property type="evidence" value="ECO:0007669"/>
    <property type="project" value="InterPro"/>
</dbReference>
<dbReference type="PROSITE" id="PS50158">
    <property type="entry name" value="ZF_CCHC"/>
    <property type="match status" value="1"/>
</dbReference>
<dbReference type="Gene3D" id="4.10.60.10">
    <property type="entry name" value="Zinc finger, CCHC-type"/>
    <property type="match status" value="1"/>
</dbReference>
<feature type="compositionally biased region" description="Polar residues" evidence="2">
    <location>
        <begin position="346"/>
        <end position="363"/>
    </location>
</feature>
<dbReference type="EMBL" id="CAMXCT020004764">
    <property type="protein sequence ID" value="CAL1163657.1"/>
    <property type="molecule type" value="Genomic_DNA"/>
</dbReference>
<keyword evidence="1" id="KW-0479">Metal-binding</keyword>
<accession>A0A9P1DHX5</accession>
<dbReference type="SUPFAM" id="SSF57756">
    <property type="entry name" value="Retrovirus zinc finger-like domains"/>
    <property type="match status" value="1"/>
</dbReference>
<dbReference type="OrthoDB" id="1099063at2759"/>
<comment type="caution">
    <text evidence="4">The sequence shown here is derived from an EMBL/GenBank/DDBJ whole genome shotgun (WGS) entry which is preliminary data.</text>
</comment>
<organism evidence="4">
    <name type="scientific">Cladocopium goreaui</name>
    <dbReference type="NCBI Taxonomy" id="2562237"/>
    <lineage>
        <taxon>Eukaryota</taxon>
        <taxon>Sar</taxon>
        <taxon>Alveolata</taxon>
        <taxon>Dinophyceae</taxon>
        <taxon>Suessiales</taxon>
        <taxon>Symbiodiniaceae</taxon>
        <taxon>Cladocopium</taxon>
    </lineage>
</organism>
<keyword evidence="7" id="KW-1185">Reference proteome</keyword>
<name>A0A9P1DHX5_9DINO</name>
<feature type="region of interest" description="Disordered" evidence="2">
    <location>
        <begin position="665"/>
        <end position="704"/>
    </location>
</feature>
<dbReference type="AlphaFoldDB" id="A0A9P1DHX5"/>
<dbReference type="InterPro" id="IPR001878">
    <property type="entry name" value="Znf_CCHC"/>
</dbReference>
<dbReference type="Proteomes" id="UP001152797">
    <property type="component" value="Unassembled WGS sequence"/>
</dbReference>
<evidence type="ECO:0000313" key="6">
    <source>
        <dbReference type="EMBL" id="CAL4797594.1"/>
    </source>
</evidence>
<dbReference type="GO" id="GO:0006508">
    <property type="term" value="P:proteolysis"/>
    <property type="evidence" value="ECO:0007669"/>
    <property type="project" value="InterPro"/>
</dbReference>
<evidence type="ECO:0000256" key="2">
    <source>
        <dbReference type="SAM" id="MobiDB-lite"/>
    </source>
</evidence>
<evidence type="ECO:0000313" key="5">
    <source>
        <dbReference type="EMBL" id="CAL1163657.1"/>
    </source>
</evidence>
<evidence type="ECO:0000259" key="3">
    <source>
        <dbReference type="PROSITE" id="PS50158"/>
    </source>
</evidence>
<protein>
    <submittedName>
        <fullName evidence="6">CCHC-type domain-containing protein</fullName>
    </submittedName>
</protein>
<reference evidence="4" key="1">
    <citation type="submission" date="2022-10" db="EMBL/GenBank/DDBJ databases">
        <authorList>
            <person name="Chen Y."/>
            <person name="Dougan E. K."/>
            <person name="Chan C."/>
            <person name="Rhodes N."/>
            <person name="Thang M."/>
        </authorList>
    </citation>
    <scope>NUCLEOTIDE SEQUENCE</scope>
</reference>
<proteinExistence type="predicted"/>
<keyword evidence="1" id="KW-0862">Zinc</keyword>
<evidence type="ECO:0000313" key="4">
    <source>
        <dbReference type="EMBL" id="CAI4010282.1"/>
    </source>
</evidence>
<dbReference type="EMBL" id="CAMXCT010004764">
    <property type="protein sequence ID" value="CAI4010282.1"/>
    <property type="molecule type" value="Genomic_DNA"/>
</dbReference>
<dbReference type="GO" id="GO:0008270">
    <property type="term" value="F:zinc ion binding"/>
    <property type="evidence" value="ECO:0007669"/>
    <property type="project" value="UniProtKB-KW"/>
</dbReference>
<feature type="region of interest" description="Disordered" evidence="2">
    <location>
        <begin position="340"/>
        <end position="364"/>
    </location>
</feature>
<dbReference type="InterPro" id="IPR001969">
    <property type="entry name" value="Aspartic_peptidase_AS"/>
</dbReference>
<feature type="domain" description="CCHC-type" evidence="3">
    <location>
        <begin position="327"/>
        <end position="342"/>
    </location>
</feature>
<sequence>MSEASGGTETQVPTQLTNLVPQFDPAQHDLEQYTQKVELLSSIRPATKMNELITRLILGTSGAAFQKLQLQRSEMMTGDQKGVERLVTILGGQWGKISLEKKYETFEKAIYRCQQRNDESNDSYLARADVLWTELLTSQVSLQELQAYAILRGSQLSAEDKKRVILESEATTKGVLDISKVNAAVRMLGSGFFHDVTGAKKVKGKIYDNQALIAEDVAESEQVLVAEESFEEDFVDQLAAEGDEDAILVCEYESAMQDTIQEDEELAQAYNAYTDARKRLSDRFKNRGFWSSSVSYKGKSKGFKGKGKASMKGSRKSLQQRIFESNCRICGRRGHWKSECPDRPRNTTGQFSSNQAPTMTVSTMPEPFPTDETLLLEFMMLPEVHDQPIDDASQSEASLLRKQPCQNEPATAVHFAEKLASDEQILFASHGTHGILDTGATKTVMGSNQVSELLQQLHPEIRKSTYRCQCKITFRFGNEGTLDSQHAIVIPIGQVGLKVAIVPGGTPLLLSNSLLRTLKAQVDVSRKVLVSPFLKKPVSLNLNDRGLFLVDINELALSSRATGPAAETFMHDALDANMSLSERLSRLSSSKGDPEEMEKFKMLSLEEMGSSPITFGKAHLGRPYAEIWNQEAKWLQWFVRTYETSQKIDHMKLLHYVTLMIERSETETPTEPSQMPVPRTKPKPKSQPAQMVSEISDGEEDTWLEMQNPPTYSLTAMESENIIALQTRMNHLEGAVSEIL</sequence>
<dbReference type="EMBL" id="CAMXCT030004764">
    <property type="protein sequence ID" value="CAL4797594.1"/>
    <property type="molecule type" value="Genomic_DNA"/>
</dbReference>
<reference evidence="5" key="2">
    <citation type="submission" date="2024-04" db="EMBL/GenBank/DDBJ databases">
        <authorList>
            <person name="Chen Y."/>
            <person name="Shah S."/>
            <person name="Dougan E. K."/>
            <person name="Thang M."/>
            <person name="Chan C."/>
        </authorList>
    </citation>
    <scope>NUCLEOTIDE SEQUENCE [LARGE SCALE GENOMIC DNA]</scope>
</reference>
<dbReference type="PROSITE" id="PS00141">
    <property type="entry name" value="ASP_PROTEASE"/>
    <property type="match status" value="1"/>
</dbReference>
<gene>
    <name evidence="4" type="ORF">C1SCF055_LOCUS35560</name>
</gene>
<dbReference type="GO" id="GO:0003676">
    <property type="term" value="F:nucleic acid binding"/>
    <property type="evidence" value="ECO:0007669"/>
    <property type="project" value="InterPro"/>
</dbReference>
<feature type="non-terminal residue" evidence="4">
    <location>
        <position position="740"/>
    </location>
</feature>
<dbReference type="InterPro" id="IPR036875">
    <property type="entry name" value="Znf_CCHC_sf"/>
</dbReference>
<dbReference type="SMART" id="SM00343">
    <property type="entry name" value="ZnF_C2HC"/>
    <property type="match status" value="1"/>
</dbReference>
<evidence type="ECO:0000256" key="1">
    <source>
        <dbReference type="PROSITE-ProRule" id="PRU00047"/>
    </source>
</evidence>
<keyword evidence="1" id="KW-0863">Zinc-finger</keyword>
<evidence type="ECO:0000313" key="7">
    <source>
        <dbReference type="Proteomes" id="UP001152797"/>
    </source>
</evidence>